<proteinExistence type="predicted"/>
<dbReference type="Proteomes" id="UP000234789">
    <property type="component" value="Unassembled WGS sequence"/>
</dbReference>
<dbReference type="AlphaFoldDB" id="A0A2N5N2U6"/>
<gene>
    <name evidence="1" type="ORF">B8V81_3077</name>
</gene>
<evidence type="ECO:0000313" key="1">
    <source>
        <dbReference type="EMBL" id="PLT44646.1"/>
    </source>
</evidence>
<name>A0A2N5N2U6_9BACL</name>
<sequence length="39" mass="4405">MTLIEGAALTKETEESSKMLPSRAETDLFMKLIHSNSFF</sequence>
<comment type="caution">
    <text evidence="1">The sequence shown here is derived from an EMBL/GenBank/DDBJ whole genome shotgun (WGS) entry which is preliminary data.</text>
</comment>
<protein>
    <submittedName>
        <fullName evidence="1">Uncharacterized protein</fullName>
    </submittedName>
</protein>
<dbReference type="EMBL" id="NFEZ01000004">
    <property type="protein sequence ID" value="PLT44646.1"/>
    <property type="molecule type" value="Genomic_DNA"/>
</dbReference>
<keyword evidence="2" id="KW-1185">Reference proteome</keyword>
<reference evidence="1 2" key="1">
    <citation type="submission" date="2017-05" db="EMBL/GenBank/DDBJ databases">
        <title>Functional genome analysis of Paenibacillus pasadenensis strain R16: insights on endophytic life style and antifungal activity.</title>
        <authorList>
            <person name="Passera A."/>
            <person name="Marcolungo L."/>
            <person name="Casati P."/>
            <person name="Brasca M."/>
            <person name="Quaglino F."/>
            <person name="Delledonne M."/>
        </authorList>
    </citation>
    <scope>NUCLEOTIDE SEQUENCE [LARGE SCALE GENOMIC DNA]</scope>
    <source>
        <strain evidence="1 2">R16</strain>
    </source>
</reference>
<organism evidence="1 2">
    <name type="scientific">Paenibacillus pasadenensis</name>
    <dbReference type="NCBI Taxonomy" id="217090"/>
    <lineage>
        <taxon>Bacteria</taxon>
        <taxon>Bacillati</taxon>
        <taxon>Bacillota</taxon>
        <taxon>Bacilli</taxon>
        <taxon>Bacillales</taxon>
        <taxon>Paenibacillaceae</taxon>
        <taxon>Paenibacillus</taxon>
    </lineage>
</organism>
<evidence type="ECO:0000313" key="2">
    <source>
        <dbReference type="Proteomes" id="UP000234789"/>
    </source>
</evidence>
<accession>A0A2N5N2U6</accession>